<evidence type="ECO:0000256" key="2">
    <source>
        <dbReference type="ARBA" id="ARBA00022692"/>
    </source>
</evidence>
<dbReference type="Gene3D" id="3.40.50.300">
    <property type="entry name" value="P-loop containing nucleotide triphosphate hydrolases"/>
    <property type="match status" value="1"/>
</dbReference>
<feature type="transmembrane region" description="Helical" evidence="5">
    <location>
        <begin position="250"/>
        <end position="275"/>
    </location>
</feature>
<feature type="transmembrane region" description="Helical" evidence="5">
    <location>
        <begin position="20"/>
        <end position="45"/>
    </location>
</feature>
<dbReference type="GO" id="GO:0005743">
    <property type="term" value="C:mitochondrial inner membrane"/>
    <property type="evidence" value="ECO:0007669"/>
    <property type="project" value="TreeGrafter"/>
</dbReference>
<evidence type="ECO:0000256" key="1">
    <source>
        <dbReference type="ARBA" id="ARBA00004141"/>
    </source>
</evidence>
<evidence type="ECO:0000313" key="7">
    <source>
        <dbReference type="EMBL" id="KAK2593236.1"/>
    </source>
</evidence>
<gene>
    <name evidence="7" type="ORF">QQS21_009076</name>
</gene>
<accession>A0AAJ0CHP9</accession>
<dbReference type="GO" id="GO:0090374">
    <property type="term" value="P:oligopeptide export from mitochondrion"/>
    <property type="evidence" value="ECO:0007669"/>
    <property type="project" value="TreeGrafter"/>
</dbReference>
<dbReference type="GO" id="GO:0005524">
    <property type="term" value="F:ATP binding"/>
    <property type="evidence" value="ECO:0007669"/>
    <property type="project" value="InterPro"/>
</dbReference>
<dbReference type="EMBL" id="JASWJB010000222">
    <property type="protein sequence ID" value="KAK2593236.1"/>
    <property type="molecule type" value="Genomic_DNA"/>
</dbReference>
<dbReference type="SUPFAM" id="SSF90123">
    <property type="entry name" value="ABC transporter transmembrane region"/>
    <property type="match status" value="1"/>
</dbReference>
<comment type="subcellular location">
    <subcellularLocation>
        <location evidence="1">Membrane</location>
        <topology evidence="1">Multi-pass membrane protein</topology>
    </subcellularLocation>
</comment>
<dbReference type="Pfam" id="PF00005">
    <property type="entry name" value="ABC_tran"/>
    <property type="match status" value="1"/>
</dbReference>
<dbReference type="InterPro" id="IPR039421">
    <property type="entry name" value="Type_1_exporter"/>
</dbReference>
<feature type="transmembrane region" description="Helical" evidence="5">
    <location>
        <begin position="281"/>
        <end position="301"/>
    </location>
</feature>
<comment type="caution">
    <text evidence="7">The sequence shown here is derived from an EMBL/GenBank/DDBJ whole genome shotgun (WGS) entry which is preliminary data.</text>
</comment>
<dbReference type="InterPro" id="IPR027417">
    <property type="entry name" value="P-loop_NTPase"/>
</dbReference>
<dbReference type="CDD" id="cd18577">
    <property type="entry name" value="ABC_6TM_Pgp_ABCB1_D1_like"/>
    <property type="match status" value="1"/>
</dbReference>
<evidence type="ECO:0000259" key="6">
    <source>
        <dbReference type="PROSITE" id="PS50929"/>
    </source>
</evidence>
<dbReference type="PROSITE" id="PS50929">
    <property type="entry name" value="ABC_TM1F"/>
    <property type="match status" value="1"/>
</dbReference>
<dbReference type="InterPro" id="IPR011527">
    <property type="entry name" value="ABC1_TM_dom"/>
</dbReference>
<dbReference type="Pfam" id="PF00664">
    <property type="entry name" value="ABC_membrane"/>
    <property type="match status" value="1"/>
</dbReference>
<dbReference type="InterPro" id="IPR003439">
    <property type="entry name" value="ABC_transporter-like_ATP-bd"/>
</dbReference>
<dbReference type="InterPro" id="IPR036640">
    <property type="entry name" value="ABC1_TM_sf"/>
</dbReference>
<keyword evidence="8" id="KW-1185">Reference proteome</keyword>
<dbReference type="GO" id="GO:0015421">
    <property type="term" value="F:ABC-type oligopeptide transporter activity"/>
    <property type="evidence" value="ECO:0007669"/>
    <property type="project" value="TreeGrafter"/>
</dbReference>
<dbReference type="SUPFAM" id="SSF52540">
    <property type="entry name" value="P-loop containing nucleoside triphosphate hydrolases"/>
    <property type="match status" value="1"/>
</dbReference>
<sequence length="506" mass="54682">MKNKVMEIFFCYATPRDRVILVVSTACAVIAGALNPLLTVVYGGLIDAFNDFSQDSISASDFRNTVARFTLYYVYCAIGLFVLIYVAIVGYYSAGERIVHALRRAYFKAVISQNMAFFDGPGAGEITSRIGSDMSTIQEAITSKISIATTALANFASAFVILYVVYWKTALILTPVLFLMLGVMSVGGFYSVKNYKKAIVAHSKASGIAEECIASVPQISALGAQRFLGGKYYSYLAIAGHSGAKSRNAVAAMIAWSNALPCLVYALSFWVGSIFLVRGQISASAIATTTLAIIISAFAIIRIAPSLQALTSSIANSSKVLETIARRSPQDPFSIEGQELQSGMGDIRLCGVDLVYPSRDNVPVLDDVTICCPSMKTTAIVGASGCGKSSIISLIQRFYEPTRGVIGECGGCICLGYYIINACPELAGHNIQSLNLGWFRNQISRVGQESILFNTTIFENIRYGLVKSPIVRTEVEMRELVVQAAKEANAHEFNDNNNCAQIIDDF</sequence>
<feature type="domain" description="ABC transmembrane type-1" evidence="6">
    <location>
        <begin position="22"/>
        <end position="312"/>
    </location>
</feature>
<dbReference type="Proteomes" id="UP001251528">
    <property type="component" value="Unassembled WGS sequence"/>
</dbReference>
<evidence type="ECO:0000313" key="8">
    <source>
        <dbReference type="Proteomes" id="UP001251528"/>
    </source>
</evidence>
<dbReference type="AlphaFoldDB" id="A0AAJ0CHP9"/>
<protein>
    <recommendedName>
        <fullName evidence="6">ABC transmembrane type-1 domain-containing protein</fullName>
    </recommendedName>
</protein>
<organism evidence="7 8">
    <name type="scientific">Conoideocrella luteorostrata</name>
    <dbReference type="NCBI Taxonomy" id="1105319"/>
    <lineage>
        <taxon>Eukaryota</taxon>
        <taxon>Fungi</taxon>
        <taxon>Dikarya</taxon>
        <taxon>Ascomycota</taxon>
        <taxon>Pezizomycotina</taxon>
        <taxon>Sordariomycetes</taxon>
        <taxon>Hypocreomycetidae</taxon>
        <taxon>Hypocreales</taxon>
        <taxon>Clavicipitaceae</taxon>
        <taxon>Conoideocrella</taxon>
    </lineage>
</organism>
<evidence type="ECO:0000256" key="5">
    <source>
        <dbReference type="SAM" id="Phobius"/>
    </source>
</evidence>
<proteinExistence type="predicted"/>
<keyword evidence="2 5" id="KW-0812">Transmembrane</keyword>
<name>A0AAJ0CHP9_9HYPO</name>
<dbReference type="PANTHER" id="PTHR43394">
    <property type="entry name" value="ATP-DEPENDENT PERMEASE MDL1, MITOCHONDRIAL"/>
    <property type="match status" value="1"/>
</dbReference>
<feature type="transmembrane region" description="Helical" evidence="5">
    <location>
        <begin position="72"/>
        <end position="94"/>
    </location>
</feature>
<reference evidence="7" key="1">
    <citation type="submission" date="2023-06" db="EMBL/GenBank/DDBJ databases">
        <title>Conoideocrella luteorostrata (Hypocreales: Clavicipitaceae), a potential biocontrol fungus for elongate hemlock scale in United States Christmas tree production areas.</title>
        <authorList>
            <person name="Barrett H."/>
            <person name="Lovett B."/>
            <person name="Macias A.M."/>
            <person name="Stajich J.E."/>
            <person name="Kasson M.T."/>
        </authorList>
    </citation>
    <scope>NUCLEOTIDE SEQUENCE</scope>
    <source>
        <strain evidence="7">ARSEF 14590</strain>
    </source>
</reference>
<keyword evidence="4 5" id="KW-0472">Membrane</keyword>
<evidence type="ECO:0000256" key="3">
    <source>
        <dbReference type="ARBA" id="ARBA00022989"/>
    </source>
</evidence>
<evidence type="ECO:0000256" key="4">
    <source>
        <dbReference type="ARBA" id="ARBA00023136"/>
    </source>
</evidence>
<dbReference type="GO" id="GO:0016887">
    <property type="term" value="F:ATP hydrolysis activity"/>
    <property type="evidence" value="ECO:0007669"/>
    <property type="project" value="InterPro"/>
</dbReference>
<keyword evidence="3 5" id="KW-1133">Transmembrane helix</keyword>
<feature type="transmembrane region" description="Helical" evidence="5">
    <location>
        <begin position="172"/>
        <end position="192"/>
    </location>
</feature>
<dbReference type="Gene3D" id="1.20.1560.10">
    <property type="entry name" value="ABC transporter type 1, transmembrane domain"/>
    <property type="match status" value="1"/>
</dbReference>
<feature type="transmembrane region" description="Helical" evidence="5">
    <location>
        <begin position="145"/>
        <end position="166"/>
    </location>
</feature>
<dbReference type="PANTHER" id="PTHR43394:SF1">
    <property type="entry name" value="ATP-BINDING CASSETTE SUB-FAMILY B MEMBER 10, MITOCHONDRIAL"/>
    <property type="match status" value="1"/>
</dbReference>